<evidence type="ECO:0000313" key="2">
    <source>
        <dbReference type="Proteomes" id="UP000523447"/>
    </source>
</evidence>
<dbReference type="EMBL" id="JAAXPE010000040">
    <property type="protein sequence ID" value="NKY89165.1"/>
    <property type="molecule type" value="Genomic_DNA"/>
</dbReference>
<dbReference type="AlphaFoldDB" id="A0A7X6RKE7"/>
<dbReference type="Proteomes" id="UP000523447">
    <property type="component" value="Unassembled WGS sequence"/>
</dbReference>
<comment type="caution">
    <text evidence="1">The sequence shown here is derived from an EMBL/GenBank/DDBJ whole genome shotgun (WGS) entry which is preliminary data.</text>
</comment>
<name>A0A7X6RKE7_9NOCA</name>
<accession>A0A7X6RKE7</accession>
<organism evidence="1 2">
    <name type="scientific">Nocardia veterana</name>
    <dbReference type="NCBI Taxonomy" id="132249"/>
    <lineage>
        <taxon>Bacteria</taxon>
        <taxon>Bacillati</taxon>
        <taxon>Actinomycetota</taxon>
        <taxon>Actinomycetes</taxon>
        <taxon>Mycobacteriales</taxon>
        <taxon>Nocardiaceae</taxon>
        <taxon>Nocardia</taxon>
    </lineage>
</organism>
<evidence type="ECO:0000313" key="1">
    <source>
        <dbReference type="EMBL" id="NKY89165.1"/>
    </source>
</evidence>
<dbReference type="SUPFAM" id="SSF47240">
    <property type="entry name" value="Ferritin-like"/>
    <property type="match status" value="1"/>
</dbReference>
<sequence length="314" mass="35086">MAFAYPDMLATIKDRQWALADIDWDAPGADLITAEQRPRLAAFMADLVWIEHVGARGFAALTRKAPPGALREIYRYFHAEEQKHANAELALMRRWGMLPETGSSGASSAMPVPNNNIRLVIEWLDRYADDLTLPVLGTVIPSLETALDGALVKFLLDEVRDPLCHEVFRHINSDESRHLAVGFQVLEQLGAGPMRRLAIETAGFALRPSFALGALLYAPLLSRMAANIVALGLDEEKLWNAVRRYETVGDRSPAIRRLPLYHVVRHHARMTIHRVQPMQLAVDALNLGIDRLPVRLFGPPPSWSRALTYEPVAK</sequence>
<protein>
    <submittedName>
        <fullName evidence="1">Ferritin-like domain-containing protein</fullName>
    </submittedName>
</protein>
<dbReference type="RefSeq" id="WP_040717471.1">
    <property type="nucleotide sequence ID" value="NZ_CAWPHS010000035.1"/>
</dbReference>
<dbReference type="InterPro" id="IPR009078">
    <property type="entry name" value="Ferritin-like_SF"/>
</dbReference>
<reference evidence="1 2" key="1">
    <citation type="submission" date="2020-04" db="EMBL/GenBank/DDBJ databases">
        <title>MicrobeNet Type strains.</title>
        <authorList>
            <person name="Nicholson A.C."/>
        </authorList>
    </citation>
    <scope>NUCLEOTIDE SEQUENCE [LARGE SCALE GENOMIC DNA]</scope>
    <source>
        <strain evidence="1 2">DSM 44445</strain>
    </source>
</reference>
<keyword evidence="2" id="KW-1185">Reference proteome</keyword>
<gene>
    <name evidence="1" type="ORF">HGA07_26595</name>
</gene>
<proteinExistence type="predicted"/>